<keyword evidence="7" id="KW-1185">Reference proteome</keyword>
<dbReference type="GO" id="GO:0009396">
    <property type="term" value="P:folic acid-containing compound biosynthetic process"/>
    <property type="evidence" value="ECO:0007669"/>
    <property type="project" value="TreeGrafter"/>
</dbReference>
<dbReference type="EMBL" id="JFKB01000008">
    <property type="protein sequence ID" value="OSQ47334.1"/>
    <property type="molecule type" value="Genomic_DNA"/>
</dbReference>
<evidence type="ECO:0000256" key="5">
    <source>
        <dbReference type="SAM" id="MobiDB-lite"/>
    </source>
</evidence>
<organism evidence="6 7">
    <name type="scientific">Thalassospira alkalitolerans</name>
    <dbReference type="NCBI Taxonomy" id="1293890"/>
    <lineage>
        <taxon>Bacteria</taxon>
        <taxon>Pseudomonadati</taxon>
        <taxon>Pseudomonadota</taxon>
        <taxon>Alphaproteobacteria</taxon>
        <taxon>Rhodospirillales</taxon>
        <taxon>Thalassospiraceae</taxon>
        <taxon>Thalassospira</taxon>
    </lineage>
</organism>
<keyword evidence="3 4" id="KW-0067">ATP-binding</keyword>
<accession>A0A1Y2L9W2</accession>
<comment type="cofactor">
    <cofactor evidence="4">
        <name>Mg(2+)</name>
        <dbReference type="ChEBI" id="CHEBI:18420"/>
    </cofactor>
</comment>
<keyword evidence="4" id="KW-0479">Metal-binding</keyword>
<keyword evidence="4" id="KW-0460">Magnesium</keyword>
<dbReference type="AlphaFoldDB" id="A0A1Y2L9W2"/>
<dbReference type="InterPro" id="IPR024185">
    <property type="entry name" value="FTHF_cligase-like_sf"/>
</dbReference>
<reference evidence="6 7" key="1">
    <citation type="submission" date="2014-03" db="EMBL/GenBank/DDBJ databases">
        <title>The draft genome sequence of Thalassospira alkalitolerans JCM 18968.</title>
        <authorList>
            <person name="Lai Q."/>
            <person name="Shao Z."/>
        </authorList>
    </citation>
    <scope>NUCLEOTIDE SEQUENCE [LARGE SCALE GENOMIC DNA]</scope>
    <source>
        <strain evidence="6 7">JCM 18968</strain>
    </source>
</reference>
<comment type="caution">
    <text evidence="6">The sequence shown here is derived from an EMBL/GenBank/DDBJ whole genome shotgun (WGS) entry which is preliminary data.</text>
</comment>
<evidence type="ECO:0000256" key="1">
    <source>
        <dbReference type="ARBA" id="ARBA00010638"/>
    </source>
</evidence>
<evidence type="ECO:0000313" key="7">
    <source>
        <dbReference type="Proteomes" id="UP000193396"/>
    </source>
</evidence>
<dbReference type="GO" id="GO:0030272">
    <property type="term" value="F:5-formyltetrahydrofolate cyclo-ligase activity"/>
    <property type="evidence" value="ECO:0007669"/>
    <property type="project" value="UniProtKB-EC"/>
</dbReference>
<dbReference type="EC" id="6.3.3.2" evidence="4"/>
<dbReference type="STRING" id="1293890.TALK_12240"/>
<evidence type="ECO:0000256" key="4">
    <source>
        <dbReference type="RuleBase" id="RU361279"/>
    </source>
</evidence>
<evidence type="ECO:0000256" key="3">
    <source>
        <dbReference type="ARBA" id="ARBA00022840"/>
    </source>
</evidence>
<proteinExistence type="inferred from homology"/>
<dbReference type="PANTHER" id="PTHR23407:SF1">
    <property type="entry name" value="5-FORMYLTETRAHYDROFOLATE CYCLO-LIGASE"/>
    <property type="match status" value="1"/>
</dbReference>
<comment type="catalytic activity">
    <reaction evidence="4">
        <text>(6S)-5-formyl-5,6,7,8-tetrahydrofolate + ATP = (6R)-5,10-methenyltetrahydrofolate + ADP + phosphate</text>
        <dbReference type="Rhea" id="RHEA:10488"/>
        <dbReference type="ChEBI" id="CHEBI:30616"/>
        <dbReference type="ChEBI" id="CHEBI:43474"/>
        <dbReference type="ChEBI" id="CHEBI:57455"/>
        <dbReference type="ChEBI" id="CHEBI:57457"/>
        <dbReference type="ChEBI" id="CHEBI:456216"/>
        <dbReference type="EC" id="6.3.3.2"/>
    </reaction>
</comment>
<dbReference type="OrthoDB" id="9801938at2"/>
<dbReference type="Gene3D" id="3.40.50.10420">
    <property type="entry name" value="NagB/RpiA/CoA transferase-like"/>
    <property type="match status" value="1"/>
</dbReference>
<keyword evidence="2 4" id="KW-0547">Nucleotide-binding</keyword>
<dbReference type="RefSeq" id="WP_085619261.1">
    <property type="nucleotide sequence ID" value="NZ_JFKB01000008.1"/>
</dbReference>
<comment type="similarity">
    <text evidence="1 4">Belongs to the 5-formyltetrahydrofolate cyclo-ligase family.</text>
</comment>
<sequence>MPRITLPAPPAKSDDGAAEVWRKSVRKALLGWRAAMDPSVHHTFSVSIRKAIAEILIDRPKATIGFYWPIQNEIDLRPVIETHIECGGRAALPVVPGKDQPMVFHDWCADTQMVAGFAKIPEPVDAPVVPVHVMIAPLVGFDGRGYRLGYGGGFFDRTLAVMPVAPLVVGVGFEATRVDDIFPHQYDIPVDIIVTEAGIRPMTDKAVGAGDHNKGASPPCYLSS</sequence>
<protein>
    <recommendedName>
        <fullName evidence="4">5-formyltetrahydrofolate cyclo-ligase</fullName>
        <ecNumber evidence="4">6.3.3.2</ecNumber>
    </recommendedName>
</protein>
<dbReference type="GO" id="GO:0005524">
    <property type="term" value="F:ATP binding"/>
    <property type="evidence" value="ECO:0007669"/>
    <property type="project" value="UniProtKB-KW"/>
</dbReference>
<dbReference type="GO" id="GO:0046872">
    <property type="term" value="F:metal ion binding"/>
    <property type="evidence" value="ECO:0007669"/>
    <property type="project" value="UniProtKB-KW"/>
</dbReference>
<feature type="region of interest" description="Disordered" evidence="5">
    <location>
        <begin position="205"/>
        <end position="224"/>
    </location>
</feature>
<dbReference type="GO" id="GO:0035999">
    <property type="term" value="P:tetrahydrofolate interconversion"/>
    <property type="evidence" value="ECO:0007669"/>
    <property type="project" value="TreeGrafter"/>
</dbReference>
<dbReference type="InterPro" id="IPR037171">
    <property type="entry name" value="NagB/RpiA_transferase-like"/>
</dbReference>
<dbReference type="Pfam" id="PF01812">
    <property type="entry name" value="5-FTHF_cyc-lig"/>
    <property type="match status" value="1"/>
</dbReference>
<name>A0A1Y2L9W2_9PROT</name>
<dbReference type="PANTHER" id="PTHR23407">
    <property type="entry name" value="ATPASE INHIBITOR/5-FORMYLTETRAHYDROFOLATE CYCLO-LIGASE"/>
    <property type="match status" value="1"/>
</dbReference>
<dbReference type="InterPro" id="IPR002698">
    <property type="entry name" value="FTHF_cligase"/>
</dbReference>
<dbReference type="Proteomes" id="UP000193396">
    <property type="component" value="Unassembled WGS sequence"/>
</dbReference>
<keyword evidence="6" id="KW-0436">Ligase</keyword>
<dbReference type="NCBIfam" id="TIGR02727">
    <property type="entry name" value="MTHFS_bact"/>
    <property type="match status" value="1"/>
</dbReference>
<dbReference type="SUPFAM" id="SSF100950">
    <property type="entry name" value="NagB/RpiA/CoA transferase-like"/>
    <property type="match status" value="1"/>
</dbReference>
<gene>
    <name evidence="6" type="ORF">TALK_12240</name>
</gene>
<evidence type="ECO:0000256" key="2">
    <source>
        <dbReference type="ARBA" id="ARBA00022741"/>
    </source>
</evidence>
<evidence type="ECO:0000313" key="6">
    <source>
        <dbReference type="EMBL" id="OSQ47334.1"/>
    </source>
</evidence>